<keyword evidence="2" id="KW-1185">Reference proteome</keyword>
<accession>A0ACC0D840</accession>
<evidence type="ECO:0000313" key="1">
    <source>
        <dbReference type="EMBL" id="KAI6088686.1"/>
    </source>
</evidence>
<comment type="caution">
    <text evidence="1">The sequence shown here is derived from an EMBL/GenBank/DDBJ whole genome shotgun (WGS) entry which is preliminary data.</text>
</comment>
<dbReference type="EMBL" id="MU394300">
    <property type="protein sequence ID" value="KAI6088686.1"/>
    <property type="molecule type" value="Genomic_DNA"/>
</dbReference>
<gene>
    <name evidence="1" type="ORF">F4821DRAFT_233550</name>
</gene>
<organism evidence="1 2">
    <name type="scientific">Hypoxylon rubiginosum</name>
    <dbReference type="NCBI Taxonomy" id="110542"/>
    <lineage>
        <taxon>Eukaryota</taxon>
        <taxon>Fungi</taxon>
        <taxon>Dikarya</taxon>
        <taxon>Ascomycota</taxon>
        <taxon>Pezizomycotina</taxon>
        <taxon>Sordariomycetes</taxon>
        <taxon>Xylariomycetidae</taxon>
        <taxon>Xylariales</taxon>
        <taxon>Hypoxylaceae</taxon>
        <taxon>Hypoxylon</taxon>
    </lineage>
</organism>
<dbReference type="Proteomes" id="UP001497680">
    <property type="component" value="Unassembled WGS sequence"/>
</dbReference>
<protein>
    <submittedName>
        <fullName evidence="1">Uncharacterized protein</fullName>
    </submittedName>
</protein>
<evidence type="ECO:0000313" key="2">
    <source>
        <dbReference type="Proteomes" id="UP001497680"/>
    </source>
</evidence>
<reference evidence="1 2" key="1">
    <citation type="journal article" date="2022" name="New Phytol.">
        <title>Ecological generalism drives hyperdiversity of secondary metabolite gene clusters in xylarialean endophytes.</title>
        <authorList>
            <person name="Franco M.E.E."/>
            <person name="Wisecaver J.H."/>
            <person name="Arnold A.E."/>
            <person name="Ju Y.M."/>
            <person name="Slot J.C."/>
            <person name="Ahrendt S."/>
            <person name="Moore L.P."/>
            <person name="Eastman K.E."/>
            <person name="Scott K."/>
            <person name="Konkel Z."/>
            <person name="Mondo S.J."/>
            <person name="Kuo A."/>
            <person name="Hayes R.D."/>
            <person name="Haridas S."/>
            <person name="Andreopoulos B."/>
            <person name="Riley R."/>
            <person name="LaButti K."/>
            <person name="Pangilinan J."/>
            <person name="Lipzen A."/>
            <person name="Amirebrahimi M."/>
            <person name="Yan J."/>
            <person name="Adam C."/>
            <person name="Keymanesh K."/>
            <person name="Ng V."/>
            <person name="Louie K."/>
            <person name="Northen T."/>
            <person name="Drula E."/>
            <person name="Henrissat B."/>
            <person name="Hsieh H.M."/>
            <person name="Youens-Clark K."/>
            <person name="Lutzoni F."/>
            <person name="Miadlikowska J."/>
            <person name="Eastwood D.C."/>
            <person name="Hamelin R.C."/>
            <person name="Grigoriev I.V."/>
            <person name="U'Ren J.M."/>
        </authorList>
    </citation>
    <scope>NUCLEOTIDE SEQUENCE [LARGE SCALE GENOMIC DNA]</scope>
    <source>
        <strain evidence="1 2">ER1909</strain>
    </source>
</reference>
<name>A0ACC0D840_9PEZI</name>
<proteinExistence type="predicted"/>
<sequence length="759" mass="86914">MMVGMRSGAALQAQTEVRAQSPQKRLTKPDAYDISSSDDDEEDIPFASSRKPTVDPKSIPLDHRRNRIKQPNLSRPTSSNQFKRRKIEQAANSRDVQPYPTPVSSVAALPVKATQEPSQRSPNTEDAVPAGQLNIVNAALKQSDQSDREEPEKPPESPTQQLLSEANAQNDENDQTDGAEPNQEITAPQELDDDEESLFVADDESERSFHPKNTVEEEGEVQRSPLENRNLDNVWDVPPSPQKSPSTQPDPATSLEGPPPRRRLISQRNPKPSWSSRANEAHINENTALTPQVDDDEFSEVHQLRTRLDAQQEEQDEAEGDYVPEHIDGLSTDDENLGDIDLSAEESFAQDVSNFKARHPRGYQGTETFESPLEKDDVAVHISFSDLKRTLKLMGHRAWARLKGQWYTRPFNYEQSEVSPVRALLQFLTKLERLLEEVPKAPRITEQNLFFREHSDLLGYYFSKIRLIIDHIRKQRLENLERSTDNTKGRDMMSQELISYAIPMLFHVMASTWRLGGVESLSPSFTICSIELLGKMLGCIELLYLPLLRGLRQELLDPEENEPKYRHKERLVIREKREALEPYLKELRRAIEAGIDKIAKEERLRDQERHDRRRNLERQKELQAQEIWEEEEMMRKIEEKQWRSLMSIRGVHIPLSESPIPSSATMSPMAQSPPPSRGIDDWTLEEQRLLTREIQMSYPNLPDLATICSDIDRTHQDVEAAAEELLGRMLKAVRPEADAADRAAEIKRMMNDYRLTYGA</sequence>